<gene>
    <name evidence="2" type="ORF">AZH43_14155</name>
</gene>
<dbReference type="RefSeq" id="WP_067669897.1">
    <property type="nucleotide sequence ID" value="NZ_CBCSIK010000003.1"/>
</dbReference>
<evidence type="ECO:0000313" key="2">
    <source>
        <dbReference type="EMBL" id="KYQ71489.1"/>
    </source>
</evidence>
<dbReference type="Proteomes" id="UP000076276">
    <property type="component" value="Unassembled WGS sequence"/>
</dbReference>
<name>A0A151Y0R1_9GAMM</name>
<keyword evidence="3" id="KW-1185">Reference proteome</keyword>
<protein>
    <submittedName>
        <fullName evidence="2">Uncharacterized protein</fullName>
    </submittedName>
</protein>
<evidence type="ECO:0000313" key="3">
    <source>
        <dbReference type="Proteomes" id="UP000076276"/>
    </source>
</evidence>
<proteinExistence type="predicted"/>
<dbReference type="OrthoDB" id="6686432at2"/>
<dbReference type="EMBL" id="LUAW01000025">
    <property type="protein sequence ID" value="KYQ71489.1"/>
    <property type="molecule type" value="Genomic_DNA"/>
</dbReference>
<dbReference type="STRING" id="1806892.AZH43_14155"/>
<keyword evidence="1" id="KW-0732">Signal</keyword>
<sequence length="176" mass="19024">MNKHIIAILLATFTTSVFAADHMIINGKTVTMNDSRSTLIQKFGKPESGTAQFSNWTVGNLSIYANYSPKGLTQFSVNQFNTAPSKHVINIEGKTITLGKDTIRAAAGKFKHACFNFDEGRQGSAYTMAPKTAVKNKLNIVLETTGDAYDVKTISSMPINGFSFTQDAAASNQGCK</sequence>
<feature type="signal peptide" evidence="1">
    <location>
        <begin position="1"/>
        <end position="19"/>
    </location>
</feature>
<feature type="chain" id="PRO_5007592106" evidence="1">
    <location>
        <begin position="20"/>
        <end position="176"/>
    </location>
</feature>
<comment type="caution">
    <text evidence="2">The sequence shown here is derived from an EMBL/GenBank/DDBJ whole genome shotgun (WGS) entry which is preliminary data.</text>
</comment>
<dbReference type="AlphaFoldDB" id="A0A151Y0R1"/>
<organism evidence="2 3">
    <name type="scientific">Acinetobacter pragensis</name>
    <dbReference type="NCBI Taxonomy" id="1806892"/>
    <lineage>
        <taxon>Bacteria</taxon>
        <taxon>Pseudomonadati</taxon>
        <taxon>Pseudomonadota</taxon>
        <taxon>Gammaproteobacteria</taxon>
        <taxon>Moraxellales</taxon>
        <taxon>Moraxellaceae</taxon>
        <taxon>Acinetobacter</taxon>
    </lineage>
</organism>
<evidence type="ECO:0000256" key="1">
    <source>
        <dbReference type="SAM" id="SignalP"/>
    </source>
</evidence>
<accession>A0A151Y0R1</accession>
<reference evidence="2 3" key="1">
    <citation type="submission" date="2016-03" db="EMBL/GenBank/DDBJ databases">
        <title>Acinetobacter genomospecies 28 strain ANC 4149.</title>
        <authorList>
            <person name="Radolfova-Krizova L."/>
            <person name="Nemec A."/>
        </authorList>
    </citation>
    <scope>NUCLEOTIDE SEQUENCE [LARGE SCALE GENOMIC DNA]</scope>
    <source>
        <strain evidence="2 3">ANC 4149</strain>
    </source>
</reference>